<dbReference type="EMBL" id="REGN01006314">
    <property type="protein sequence ID" value="RNA10032.1"/>
    <property type="molecule type" value="Genomic_DNA"/>
</dbReference>
<dbReference type="InterPro" id="IPR005049">
    <property type="entry name" value="STL-like"/>
</dbReference>
<dbReference type="Pfam" id="PF03385">
    <property type="entry name" value="STELLO"/>
    <property type="match status" value="1"/>
</dbReference>
<dbReference type="AlphaFoldDB" id="A0A3M7QFN5"/>
<accession>A0A3M7QFN5</accession>
<dbReference type="OrthoDB" id="408493at2759"/>
<dbReference type="STRING" id="10195.A0A3M7QFN5"/>
<evidence type="ECO:0000313" key="1">
    <source>
        <dbReference type="EMBL" id="RNA10032.1"/>
    </source>
</evidence>
<dbReference type="PANTHER" id="PTHR31362">
    <property type="entry name" value="GLYCOSYLTRANSFERASE STELLO1-RELATED"/>
    <property type="match status" value="1"/>
</dbReference>
<dbReference type="PANTHER" id="PTHR31362:SF0">
    <property type="entry name" value="EXOSTOSIN DOMAIN-CONTAINING PROTEIN-RELATED"/>
    <property type="match status" value="1"/>
</dbReference>
<keyword evidence="2" id="KW-1185">Reference proteome</keyword>
<organism evidence="1 2">
    <name type="scientific">Brachionus plicatilis</name>
    <name type="common">Marine rotifer</name>
    <name type="synonym">Brachionus muelleri</name>
    <dbReference type="NCBI Taxonomy" id="10195"/>
    <lineage>
        <taxon>Eukaryota</taxon>
        <taxon>Metazoa</taxon>
        <taxon>Spiralia</taxon>
        <taxon>Gnathifera</taxon>
        <taxon>Rotifera</taxon>
        <taxon>Eurotatoria</taxon>
        <taxon>Monogononta</taxon>
        <taxon>Pseudotrocha</taxon>
        <taxon>Ploima</taxon>
        <taxon>Brachionidae</taxon>
        <taxon>Brachionus</taxon>
    </lineage>
</organism>
<comment type="caution">
    <text evidence="1">The sequence shown here is derived from an EMBL/GenBank/DDBJ whole genome shotgun (WGS) entry which is preliminary data.</text>
</comment>
<gene>
    <name evidence="1" type="ORF">BpHYR1_001385</name>
</gene>
<protein>
    <submittedName>
        <fullName evidence="1">Uncharacterized protein</fullName>
    </submittedName>
</protein>
<evidence type="ECO:0000313" key="2">
    <source>
        <dbReference type="Proteomes" id="UP000276133"/>
    </source>
</evidence>
<proteinExistence type="predicted"/>
<dbReference type="Proteomes" id="UP000276133">
    <property type="component" value="Unassembled WGS sequence"/>
</dbReference>
<sequence>MDSVSDQKNLQFKTFSTTPLNSYTRKNIGYLYAILNGAEFIYDTDDDNAPTIDLDKYFNFNDTEYGLIYDCQISERIINPYAHFGQPQIWPRGYPLNGIKNIYNNSYVSGIRKMPLVQQGVVNGDPDVDAIFRLTKSMQYRKIDLYFDSSSPSFQIPLYKMSPYNSQNTLISYAGFWSLYLPQSVEFRLTDIWRSYWAQRLMWLINETISFSGPNAYQMRNAHNYLNDFEQEKSMYLKTEKLIDFLFDWKCVHSSFYACMIQLTADMASQEFWAKSEIKSVKNWIDDLILVGYVEPRIINFENKYLEMLKCEQKIGTFDYTRIRYTPNFQKSIESLNFETVPNEMESKAQYFTKFCKDVGISFISIIFKTKKQKV</sequence>
<reference evidence="1 2" key="1">
    <citation type="journal article" date="2018" name="Sci. Rep.">
        <title>Genomic signatures of local adaptation to the degree of environmental predictability in rotifers.</title>
        <authorList>
            <person name="Franch-Gras L."/>
            <person name="Hahn C."/>
            <person name="Garcia-Roger E.M."/>
            <person name="Carmona M.J."/>
            <person name="Serra M."/>
            <person name="Gomez A."/>
        </authorList>
    </citation>
    <scope>NUCLEOTIDE SEQUENCE [LARGE SCALE GENOMIC DNA]</scope>
    <source>
        <strain evidence="1">HYR1</strain>
    </source>
</reference>
<name>A0A3M7QFN5_BRAPC</name>